<dbReference type="EMBL" id="WMIA01000002">
    <property type="protein sequence ID" value="MTF37964.1"/>
    <property type="molecule type" value="Genomic_DNA"/>
</dbReference>
<feature type="domain" description="Cas10/Cmr2 second palm" evidence="3">
    <location>
        <begin position="236"/>
        <end position="409"/>
    </location>
</feature>
<gene>
    <name evidence="4" type="ORF">GGC33_03380</name>
</gene>
<organism evidence="4 5">
    <name type="scientific">Cyanobacterium aponinum 0216</name>
    <dbReference type="NCBI Taxonomy" id="2676140"/>
    <lineage>
        <taxon>Bacteria</taxon>
        <taxon>Bacillati</taxon>
        <taxon>Cyanobacteriota</taxon>
        <taxon>Cyanophyceae</taxon>
        <taxon>Oscillatoriophycideae</taxon>
        <taxon>Chroococcales</taxon>
        <taxon>Geminocystaceae</taxon>
        <taxon>Cyanobacterium</taxon>
    </lineage>
</organism>
<evidence type="ECO:0000313" key="4">
    <source>
        <dbReference type="EMBL" id="MTF37964.1"/>
    </source>
</evidence>
<dbReference type="InterPro" id="IPR054767">
    <property type="entry name" value="Cas10-Cmr2_palm2"/>
</dbReference>
<evidence type="ECO:0000256" key="2">
    <source>
        <dbReference type="ARBA" id="ARBA00023118"/>
    </source>
</evidence>
<evidence type="ECO:0000256" key="1">
    <source>
        <dbReference type="ARBA" id="ARBA00022741"/>
    </source>
</evidence>
<sequence>MFLVLIETSGNQNFIFATNKLKENIGASELTYRVGTQWLLEIIGDIVKNPNLKLWQDSDLLRQNLLNSNHNPPIEDDKQSIEIIIAVSGKALLITKDEETAQGIITKITKKCLEKAPGINVTGVYVEFDWNKPIQDAVKQVYRKIEIAQSNLFSSEFRFLKLPILSHCDTSGLPASQIEINPENDKIPISQVSFTKRNSANDSLKRMDKLVQKSNFKFPENTNDLEKNFEEKLNWLGIVHADGNGLGQIFFKFEQFIDNDLKSFSEKNRDYINKLRKFSLALDLCSQNAFKEAIKVFKEDGKISINENKTNEILPIIPLVLGGDDLTVVCDGKKALEFTEKFLLAFEEETARNDLEDVGNIINEVSQKALKSDGLSACAGVAIVKPHFPFSVGYDLAESLLKSAKTVKNNVQNNDNKTVSCSALDFHIVYDSSGVDLELIRGRLELKENENIHTKLYKRPFVVTPSNKLKEATEFSQKWAKFYDWNEFKNKVKLLTKNKRNSQNENDEKKYLPPNQSNKLRSALFRGKESGDAQFQLIYKRYENITIELAESDKSLFQITPINSKENNKKTVYTTSFLDALDATDFL</sequence>
<name>A0A844GMZ4_9CHRO</name>
<keyword evidence="2" id="KW-0051">Antiviral defense</keyword>
<evidence type="ECO:0000259" key="3">
    <source>
        <dbReference type="Pfam" id="PF22335"/>
    </source>
</evidence>
<proteinExistence type="predicted"/>
<accession>A0A844GMZ4</accession>
<protein>
    <recommendedName>
        <fullName evidence="3">Cas10/Cmr2 second palm domain-containing protein</fullName>
    </recommendedName>
</protein>
<dbReference type="GO" id="GO:0000166">
    <property type="term" value="F:nucleotide binding"/>
    <property type="evidence" value="ECO:0007669"/>
    <property type="project" value="UniProtKB-KW"/>
</dbReference>
<dbReference type="InterPro" id="IPR043128">
    <property type="entry name" value="Rev_trsase/Diguanyl_cyclase"/>
</dbReference>
<dbReference type="Proteomes" id="UP000437131">
    <property type="component" value="Unassembled WGS sequence"/>
</dbReference>
<dbReference type="AlphaFoldDB" id="A0A844GMZ4"/>
<evidence type="ECO:0000313" key="5">
    <source>
        <dbReference type="Proteomes" id="UP000437131"/>
    </source>
</evidence>
<keyword evidence="1" id="KW-0547">Nucleotide-binding</keyword>
<reference evidence="4 5" key="1">
    <citation type="submission" date="2019-11" db="EMBL/GenBank/DDBJ databases">
        <title>Isolation of a new High Light Tolerant Cyanobacteria.</title>
        <authorList>
            <person name="Dobson Z."/>
            <person name="Vaughn N."/>
            <person name="Vaughn M."/>
            <person name="Fromme P."/>
            <person name="Mazor Y."/>
        </authorList>
    </citation>
    <scope>NUCLEOTIDE SEQUENCE [LARGE SCALE GENOMIC DNA]</scope>
    <source>
        <strain evidence="4 5">0216</strain>
    </source>
</reference>
<dbReference type="GO" id="GO:0051607">
    <property type="term" value="P:defense response to virus"/>
    <property type="evidence" value="ECO:0007669"/>
    <property type="project" value="UniProtKB-KW"/>
</dbReference>
<dbReference type="Gene3D" id="3.30.70.270">
    <property type="match status" value="1"/>
</dbReference>
<dbReference type="RefSeq" id="WP_155082815.1">
    <property type="nucleotide sequence ID" value="NZ_WMIA01000002.1"/>
</dbReference>
<dbReference type="Pfam" id="PF22335">
    <property type="entry name" value="Cas10-Cmr2_palm2"/>
    <property type="match status" value="1"/>
</dbReference>
<comment type="caution">
    <text evidence="4">The sequence shown here is derived from an EMBL/GenBank/DDBJ whole genome shotgun (WGS) entry which is preliminary data.</text>
</comment>